<feature type="domain" description="N-acetyltransferase" evidence="16">
    <location>
        <begin position="406"/>
        <end position="538"/>
    </location>
</feature>
<evidence type="ECO:0000256" key="8">
    <source>
        <dbReference type="ARBA" id="ARBA00022603"/>
    </source>
</evidence>
<dbReference type="OrthoDB" id="9807416at2"/>
<name>A0A173U3T9_9FIRM</name>
<dbReference type="InterPro" id="IPR023148">
    <property type="entry name" value="tRNA_m1G_MeTrfase_C_sf"/>
</dbReference>
<dbReference type="EC" id="2.1.1.228" evidence="5 15"/>
<dbReference type="GO" id="GO:0052906">
    <property type="term" value="F:tRNA (guanine(37)-N1)-methyltransferase activity"/>
    <property type="evidence" value="ECO:0007669"/>
    <property type="project" value="UniProtKB-UniRule"/>
</dbReference>
<evidence type="ECO:0000256" key="2">
    <source>
        <dbReference type="ARBA" id="ARBA00004496"/>
    </source>
</evidence>
<dbReference type="GO" id="GO:0016747">
    <property type="term" value="F:acyltransferase activity, transferring groups other than amino-acyl groups"/>
    <property type="evidence" value="ECO:0007669"/>
    <property type="project" value="InterPro"/>
</dbReference>
<comment type="function">
    <text evidence="1 15">Specifically methylates guanosine-37 in various tRNAs.</text>
</comment>
<dbReference type="InterPro" id="IPR016009">
    <property type="entry name" value="tRNA_MeTrfase_TRMD/TRM10"/>
</dbReference>
<feature type="binding site" evidence="15">
    <location>
        <position position="149"/>
    </location>
    <ligand>
        <name>S-adenosyl-L-methionine</name>
        <dbReference type="ChEBI" id="CHEBI:59789"/>
    </ligand>
</feature>
<evidence type="ECO:0000313" key="17">
    <source>
        <dbReference type="EMBL" id="CUN09494.1"/>
    </source>
</evidence>
<dbReference type="Proteomes" id="UP000095673">
    <property type="component" value="Unassembled WGS sequence"/>
</dbReference>
<evidence type="ECO:0000256" key="5">
    <source>
        <dbReference type="ARBA" id="ARBA00012807"/>
    </source>
</evidence>
<accession>A0A173U3T9</accession>
<keyword evidence="10 15" id="KW-0949">S-adenosyl-L-methionine</keyword>
<feature type="binding site" evidence="15">
    <location>
        <begin position="169"/>
        <end position="174"/>
    </location>
    <ligand>
        <name>S-adenosyl-L-methionine</name>
        <dbReference type="ChEBI" id="CHEBI:59789"/>
    </ligand>
</feature>
<dbReference type="InterPro" id="IPR016181">
    <property type="entry name" value="Acyl_CoA_acyltransferase"/>
</dbReference>
<reference evidence="17 18" key="1">
    <citation type="submission" date="2015-09" db="EMBL/GenBank/DDBJ databases">
        <authorList>
            <consortium name="Pathogen Informatics"/>
        </authorList>
    </citation>
    <scope>NUCLEOTIDE SEQUENCE [LARGE SCALE GENOMIC DNA]</scope>
    <source>
        <strain evidence="17 18">2789STDY5834968</strain>
    </source>
</reference>
<dbReference type="NCBIfam" id="TIGR00088">
    <property type="entry name" value="trmD"/>
    <property type="match status" value="1"/>
</dbReference>
<evidence type="ECO:0000256" key="1">
    <source>
        <dbReference type="ARBA" id="ARBA00002634"/>
    </source>
</evidence>
<dbReference type="InterPro" id="IPR000182">
    <property type="entry name" value="GNAT_dom"/>
</dbReference>
<keyword evidence="7 15" id="KW-0963">Cytoplasm</keyword>
<dbReference type="InterPro" id="IPR002649">
    <property type="entry name" value="tRNA_m1G_MeTrfase_TrmD"/>
</dbReference>
<evidence type="ECO:0000259" key="16">
    <source>
        <dbReference type="PROSITE" id="PS51186"/>
    </source>
</evidence>
<evidence type="ECO:0000313" key="18">
    <source>
        <dbReference type="Proteomes" id="UP000095673"/>
    </source>
</evidence>
<protein>
    <recommendedName>
        <fullName evidence="6 15">tRNA (guanine-N(1)-)-methyltransferase</fullName>
        <ecNumber evidence="5 15">2.1.1.228</ecNumber>
    </recommendedName>
    <alternativeName>
        <fullName evidence="12 15">M1G-methyltransferase</fullName>
    </alternativeName>
    <alternativeName>
        <fullName evidence="13 15">tRNA [GM37] methyltransferase</fullName>
    </alternativeName>
</protein>
<keyword evidence="8 15" id="KW-0489">Methyltransferase</keyword>
<evidence type="ECO:0000256" key="6">
    <source>
        <dbReference type="ARBA" id="ARBA00014679"/>
    </source>
</evidence>
<dbReference type="NCBIfam" id="NF000648">
    <property type="entry name" value="PRK00026.1"/>
    <property type="match status" value="1"/>
</dbReference>
<dbReference type="HAMAP" id="MF_00605">
    <property type="entry name" value="TrmD"/>
    <property type="match status" value="1"/>
</dbReference>
<dbReference type="Gene3D" id="3.40.1280.10">
    <property type="match status" value="1"/>
</dbReference>
<evidence type="ECO:0000256" key="9">
    <source>
        <dbReference type="ARBA" id="ARBA00022679"/>
    </source>
</evidence>
<comment type="subcellular location">
    <subcellularLocation>
        <location evidence="2 15">Cytoplasm</location>
    </subcellularLocation>
</comment>
<dbReference type="PANTHER" id="PTHR46417">
    <property type="entry name" value="TRNA (GUANINE-N(1)-)-METHYLTRANSFERASE"/>
    <property type="match status" value="1"/>
</dbReference>
<dbReference type="GO" id="GO:0005829">
    <property type="term" value="C:cytosol"/>
    <property type="evidence" value="ECO:0007669"/>
    <property type="project" value="TreeGrafter"/>
</dbReference>
<evidence type="ECO:0000256" key="14">
    <source>
        <dbReference type="ARBA" id="ARBA00047783"/>
    </source>
</evidence>
<keyword evidence="9 15" id="KW-0808">Transferase</keyword>
<dbReference type="InterPro" id="IPR029026">
    <property type="entry name" value="tRNA_m1G_MTases_N"/>
</dbReference>
<dbReference type="Gene3D" id="1.10.1270.20">
    <property type="entry name" value="tRNA(m1g37)methyltransferase, domain 2"/>
    <property type="match status" value="1"/>
</dbReference>
<organism evidence="17 18">
    <name type="scientific">Agathobacter rectalis</name>
    <dbReference type="NCBI Taxonomy" id="39491"/>
    <lineage>
        <taxon>Bacteria</taxon>
        <taxon>Bacillati</taxon>
        <taxon>Bacillota</taxon>
        <taxon>Clostridia</taxon>
        <taxon>Lachnospirales</taxon>
        <taxon>Lachnospiraceae</taxon>
        <taxon>Agathobacter</taxon>
    </lineage>
</organism>
<comment type="catalytic activity">
    <reaction evidence="14 15">
        <text>guanosine(37) in tRNA + S-adenosyl-L-methionine = N(1)-methylguanosine(37) in tRNA + S-adenosyl-L-homocysteine + H(+)</text>
        <dbReference type="Rhea" id="RHEA:36899"/>
        <dbReference type="Rhea" id="RHEA-COMP:10145"/>
        <dbReference type="Rhea" id="RHEA-COMP:10147"/>
        <dbReference type="ChEBI" id="CHEBI:15378"/>
        <dbReference type="ChEBI" id="CHEBI:57856"/>
        <dbReference type="ChEBI" id="CHEBI:59789"/>
        <dbReference type="ChEBI" id="CHEBI:73542"/>
        <dbReference type="ChEBI" id="CHEBI:74269"/>
        <dbReference type="EC" id="2.1.1.228"/>
    </reaction>
</comment>
<evidence type="ECO:0000256" key="13">
    <source>
        <dbReference type="ARBA" id="ARBA00033392"/>
    </source>
</evidence>
<sequence>MRFHVLTLFPQMIEQGLSESITGRALKQNIISLNTVNIRDFAHNKHNKVDDYTYGGGAGMLMQAEPVYQAVRSVVSQINKCNQVHSGDNSGKNIADENILYENTSYKNTAEEIKNHNARLIYVTPQGSVFNQQMAAEFAKCDDLIFLCGHYEGIDERVLEETVTDYVSIGDYVLTGGELPSMVMIDAISRLVPGVLHNDISAETESFHGNLLEYPQYSRPVEWHDKKVPEVLMSGNQKKIDAWRLEKSIERTKERRPDLYAGFKRLDKCREFLMKNKLLHIDMIELINRGCAEILFEADGEYLLRDMVSNVCFHTRPDEGESKLIDLAPEDDTKPVDKYSSQHIPKTVTDQITNGIVLHQQRYVELFTANGFNETVECRQAVYTNKEKLSVSGLYRPDGKPMPNGLIIRKLDAADIQEAAPMYPGFDNPDYIIERIEAGAVYGAFLSDNTADDTINTLAGIIGIHEEGSIGMLYVKLQYRHQKLATALETYAFNRALENGWIPYGQIIVGNEASMKLQESMGLHFSKSSVYWMTKNNA</sequence>
<evidence type="ECO:0000256" key="10">
    <source>
        <dbReference type="ARBA" id="ARBA00022691"/>
    </source>
</evidence>
<evidence type="ECO:0000256" key="15">
    <source>
        <dbReference type="HAMAP-Rule" id="MF_00605"/>
    </source>
</evidence>
<dbReference type="PANTHER" id="PTHR46417:SF1">
    <property type="entry name" value="TRNA (GUANINE-N(1)-)-METHYLTRANSFERASE"/>
    <property type="match status" value="1"/>
</dbReference>
<proteinExistence type="inferred from homology"/>
<dbReference type="SUPFAM" id="SSF55729">
    <property type="entry name" value="Acyl-CoA N-acyltransferases (Nat)"/>
    <property type="match status" value="1"/>
</dbReference>
<evidence type="ECO:0000256" key="4">
    <source>
        <dbReference type="ARBA" id="ARBA00011738"/>
    </source>
</evidence>
<dbReference type="GO" id="GO:0002939">
    <property type="term" value="P:tRNA N1-guanine methylation"/>
    <property type="evidence" value="ECO:0007669"/>
    <property type="project" value="TreeGrafter"/>
</dbReference>
<evidence type="ECO:0000256" key="7">
    <source>
        <dbReference type="ARBA" id="ARBA00022490"/>
    </source>
</evidence>
<dbReference type="CDD" id="cd18080">
    <property type="entry name" value="TrmD-like"/>
    <property type="match status" value="1"/>
</dbReference>
<dbReference type="Gene3D" id="3.40.630.30">
    <property type="match status" value="1"/>
</dbReference>
<dbReference type="Pfam" id="PF01746">
    <property type="entry name" value="tRNA_m1G_MT"/>
    <property type="match status" value="2"/>
</dbReference>
<evidence type="ECO:0000256" key="3">
    <source>
        <dbReference type="ARBA" id="ARBA00007630"/>
    </source>
</evidence>
<dbReference type="EMBL" id="CYXM01000008">
    <property type="protein sequence ID" value="CUN09494.1"/>
    <property type="molecule type" value="Genomic_DNA"/>
</dbReference>
<evidence type="ECO:0000256" key="11">
    <source>
        <dbReference type="ARBA" id="ARBA00022694"/>
    </source>
</evidence>
<gene>
    <name evidence="15 17" type="primary">trmD</name>
    <name evidence="17" type="ORF">ERS852580_01959</name>
</gene>
<dbReference type="SUPFAM" id="SSF75217">
    <property type="entry name" value="alpha/beta knot"/>
    <property type="match status" value="1"/>
</dbReference>
<dbReference type="InterPro" id="IPR029028">
    <property type="entry name" value="Alpha/beta_knot_MTases"/>
</dbReference>
<evidence type="ECO:0000256" key="12">
    <source>
        <dbReference type="ARBA" id="ARBA00029736"/>
    </source>
</evidence>
<dbReference type="PROSITE" id="PS51186">
    <property type="entry name" value="GNAT"/>
    <property type="match status" value="1"/>
</dbReference>
<comment type="subunit">
    <text evidence="4 15">Homodimer.</text>
</comment>
<keyword evidence="11 15" id="KW-0819">tRNA processing</keyword>
<dbReference type="AlphaFoldDB" id="A0A173U3T9"/>
<comment type="similarity">
    <text evidence="3 15">Belongs to the RNA methyltransferase TrmD family.</text>
</comment>